<gene>
    <name evidence="10" type="primary">leuA_3</name>
    <name evidence="10" type="ORF">BWX89_01636</name>
</gene>
<dbReference type="InterPro" id="IPR005675">
    <property type="entry name" value="Citramal_synthase"/>
</dbReference>
<dbReference type="SMART" id="SM00917">
    <property type="entry name" value="LeuA_dimer"/>
    <property type="match status" value="1"/>
</dbReference>
<comment type="caution">
    <text evidence="10">The sequence shown here is derived from an EMBL/GenBank/DDBJ whole genome shotgun (WGS) entry which is preliminary data.</text>
</comment>
<evidence type="ECO:0000256" key="5">
    <source>
        <dbReference type="ARBA" id="ARBA00022679"/>
    </source>
</evidence>
<feature type="domain" description="Pyruvate carboxyltransferase" evidence="9">
    <location>
        <begin position="19"/>
        <end position="281"/>
    </location>
</feature>
<protein>
    <recommendedName>
        <fullName evidence="8">Citramalate synthase</fullName>
        <ecNumber evidence="8">2.3.3.21</ecNumber>
    </recommendedName>
</protein>
<comment type="catalytic activity">
    <reaction evidence="7">
        <text>pyruvate + acetyl-CoA + H2O = (3R)-citramalate + CoA + H(+)</text>
        <dbReference type="Rhea" id="RHEA:19045"/>
        <dbReference type="ChEBI" id="CHEBI:15361"/>
        <dbReference type="ChEBI" id="CHEBI:15377"/>
        <dbReference type="ChEBI" id="CHEBI:15378"/>
        <dbReference type="ChEBI" id="CHEBI:30934"/>
        <dbReference type="ChEBI" id="CHEBI:57287"/>
        <dbReference type="ChEBI" id="CHEBI:57288"/>
        <dbReference type="EC" id="2.3.3.21"/>
    </reaction>
</comment>
<keyword evidence="4" id="KW-0412">Isoleucine biosynthesis</keyword>
<sequence length="535" mass="60057">MTFWPVESKMYLMEKQKKIEIYDTTLRDGAQGESVFFTIHDQTKIAEKLDEFGFDFIEGGWPGSNPKAEEFFNVMRDNPLKHSKLVAFGSTRRKGRSAEKDPYLKALIDSGADVIAIFGKSWDLHVKDVLRISLDENLQLIGDSIYFLKSKGRTVFFDAEHFFDGYKENPEYALKTLLVAQENGADRLVLCDTNGGILPFEVEEIMRKVIDLMKVPVGIHAHNDSGVAVANSIAAVKSGAEHVQGTINGFGERCGNADLTSIIPILQMKMGFKCLEEEFLERLTTLSRYVYEIANIVPPGNQPFVGYSAFAHKGGVHIDAVNKNPRTYEHIQPEKVGNQRRILVSELSGKSTILQKFGKYHLDMRPELVRTILDKVGELEKNGYQFESAEASFDLLVRKILGLYEEPFNVEGFRVIVEERSSGVVAEATVKIKVGEETEYTVAEGNGPVNALDNAIRKALIPAFPYLSDLKLTDYKVRILHPEKATGAVTRVLIESMDENETWGTIGLSENIIEASWIALIDSFKYKVLKEKKQI</sequence>
<organism evidence="10">
    <name type="scientific">candidate division TA06 bacterium ADurb.Bin131</name>
    <dbReference type="NCBI Taxonomy" id="1852827"/>
    <lineage>
        <taxon>Bacteria</taxon>
        <taxon>Bacteria division TA06</taxon>
    </lineage>
</organism>
<dbReference type="PROSITE" id="PS00816">
    <property type="entry name" value="AIPM_HOMOCIT_SYNTH_2"/>
    <property type="match status" value="1"/>
</dbReference>
<dbReference type="SUPFAM" id="SSF110921">
    <property type="entry name" value="2-isopropylmalate synthase LeuA, allosteric (dimerisation) domain"/>
    <property type="match status" value="1"/>
</dbReference>
<dbReference type="GO" id="GO:0009097">
    <property type="term" value="P:isoleucine biosynthetic process"/>
    <property type="evidence" value="ECO:0007669"/>
    <property type="project" value="UniProtKB-UniRule"/>
</dbReference>
<evidence type="ECO:0000256" key="8">
    <source>
        <dbReference type="NCBIfam" id="TIGR00977"/>
    </source>
</evidence>
<name>A0A1V6C4D1_UNCT6</name>
<dbReference type="InterPro" id="IPR013709">
    <property type="entry name" value="2-isopropylmalate_synth_dimer"/>
</dbReference>
<comment type="similarity">
    <text evidence="2">Belongs to the alpha-IPM synthase/homocitrate synthase family.</text>
</comment>
<dbReference type="InterPro" id="IPR002034">
    <property type="entry name" value="AIPM/Hcit_synth_CS"/>
</dbReference>
<dbReference type="InterPro" id="IPR054691">
    <property type="entry name" value="LeuA/HCS_post-cat"/>
</dbReference>
<dbReference type="Pfam" id="PF08502">
    <property type="entry name" value="LeuA_dimer"/>
    <property type="match status" value="1"/>
</dbReference>
<proteinExistence type="inferred from homology"/>
<dbReference type="NCBIfam" id="TIGR00977">
    <property type="entry name" value="citramal_synth"/>
    <property type="match status" value="1"/>
</dbReference>
<dbReference type="PANTHER" id="PTHR43538">
    <property type="entry name" value="ALPHA-IPM SYNTHASE/HOMOCITRATE SYNTHASE"/>
    <property type="match status" value="1"/>
</dbReference>
<accession>A0A1V6C4D1</accession>
<dbReference type="SUPFAM" id="SSF51569">
    <property type="entry name" value="Aldolase"/>
    <property type="match status" value="1"/>
</dbReference>
<dbReference type="InterPro" id="IPR000891">
    <property type="entry name" value="PYR_CT"/>
</dbReference>
<dbReference type="EC" id="2.3.3.21" evidence="8"/>
<keyword evidence="5 10" id="KW-0808">Transferase</keyword>
<evidence type="ECO:0000313" key="10">
    <source>
        <dbReference type="EMBL" id="OQB71715.1"/>
    </source>
</evidence>
<dbReference type="Proteomes" id="UP000485562">
    <property type="component" value="Unassembled WGS sequence"/>
</dbReference>
<dbReference type="CDD" id="cd07941">
    <property type="entry name" value="DRE_TIM_LeuA3"/>
    <property type="match status" value="1"/>
</dbReference>
<dbReference type="UniPathway" id="UPA00047">
    <property type="reaction ID" value="UER00066"/>
</dbReference>
<dbReference type="GO" id="GO:0043714">
    <property type="term" value="F:(R)-citramalate synthase activity"/>
    <property type="evidence" value="ECO:0007669"/>
    <property type="project" value="UniProtKB-UniRule"/>
</dbReference>
<dbReference type="InterPro" id="IPR013785">
    <property type="entry name" value="Aldolase_TIM"/>
</dbReference>
<keyword evidence="6" id="KW-0100">Branched-chain amino acid biosynthesis</keyword>
<dbReference type="Pfam" id="PF22617">
    <property type="entry name" value="HCS_D2"/>
    <property type="match status" value="1"/>
</dbReference>
<keyword evidence="3" id="KW-0028">Amino-acid biosynthesis</keyword>
<comment type="pathway">
    <text evidence="1">Amino-acid biosynthesis; L-isoleucine biosynthesis; 2-oxobutanoate from pyruvate: step 1/3.</text>
</comment>
<evidence type="ECO:0000256" key="2">
    <source>
        <dbReference type="ARBA" id="ARBA00006154"/>
    </source>
</evidence>
<evidence type="ECO:0000256" key="6">
    <source>
        <dbReference type="ARBA" id="ARBA00023304"/>
    </source>
</evidence>
<dbReference type="Gene3D" id="1.10.238.260">
    <property type="match status" value="1"/>
</dbReference>
<dbReference type="Pfam" id="PF00682">
    <property type="entry name" value="HMGL-like"/>
    <property type="match status" value="1"/>
</dbReference>
<dbReference type="GO" id="GO:0009098">
    <property type="term" value="P:L-leucine biosynthetic process"/>
    <property type="evidence" value="ECO:0007669"/>
    <property type="project" value="InterPro"/>
</dbReference>
<reference evidence="10" key="1">
    <citation type="submission" date="2017-02" db="EMBL/GenBank/DDBJ databases">
        <title>Delving into the versatile metabolic prowess of the omnipresent phylum Bacteroidetes.</title>
        <authorList>
            <person name="Nobu M.K."/>
            <person name="Mei R."/>
            <person name="Narihiro T."/>
            <person name="Kuroda K."/>
            <person name="Liu W.-T."/>
        </authorList>
    </citation>
    <scope>NUCLEOTIDE SEQUENCE</scope>
    <source>
        <strain evidence="10">ADurb.Bin131</strain>
    </source>
</reference>
<evidence type="ECO:0000256" key="4">
    <source>
        <dbReference type="ARBA" id="ARBA00022624"/>
    </source>
</evidence>
<dbReference type="AlphaFoldDB" id="A0A1V6C4D1"/>
<keyword evidence="10" id="KW-0012">Acyltransferase</keyword>
<dbReference type="InterPro" id="IPR036230">
    <property type="entry name" value="LeuA_allosteric_dom_sf"/>
</dbReference>
<evidence type="ECO:0000256" key="7">
    <source>
        <dbReference type="ARBA" id="ARBA00048263"/>
    </source>
</evidence>
<dbReference type="EMBL" id="MWDQ01000150">
    <property type="protein sequence ID" value="OQB71715.1"/>
    <property type="molecule type" value="Genomic_DNA"/>
</dbReference>
<dbReference type="Gene3D" id="3.30.160.270">
    <property type="match status" value="1"/>
</dbReference>
<evidence type="ECO:0000256" key="1">
    <source>
        <dbReference type="ARBA" id="ARBA00004743"/>
    </source>
</evidence>
<dbReference type="PROSITE" id="PS50991">
    <property type="entry name" value="PYR_CT"/>
    <property type="match status" value="1"/>
</dbReference>
<dbReference type="GO" id="GO:0003852">
    <property type="term" value="F:2-isopropylmalate synthase activity"/>
    <property type="evidence" value="ECO:0007669"/>
    <property type="project" value="InterPro"/>
</dbReference>
<evidence type="ECO:0000259" key="9">
    <source>
        <dbReference type="PROSITE" id="PS50991"/>
    </source>
</evidence>
<evidence type="ECO:0000256" key="3">
    <source>
        <dbReference type="ARBA" id="ARBA00022605"/>
    </source>
</evidence>
<dbReference type="Gene3D" id="3.20.20.70">
    <property type="entry name" value="Aldolase class I"/>
    <property type="match status" value="1"/>
</dbReference>
<dbReference type="PANTHER" id="PTHR43538:SF1">
    <property type="entry name" value="(R)-CITRAMALATE SYNTHASE"/>
    <property type="match status" value="1"/>
</dbReference>